<dbReference type="OrthoDB" id="5383291at2"/>
<dbReference type="Gene3D" id="3.40.50.150">
    <property type="entry name" value="Vaccinia Virus protein VP39"/>
    <property type="match status" value="1"/>
</dbReference>
<dbReference type="RefSeq" id="WP_097327361.1">
    <property type="nucleotide sequence ID" value="NZ_OBDY01000028.1"/>
</dbReference>
<dbReference type="AlphaFoldDB" id="A0A285JZD5"/>
<evidence type="ECO:0000313" key="1">
    <source>
        <dbReference type="EMBL" id="SNY65694.1"/>
    </source>
</evidence>
<keyword evidence="1" id="KW-0489">Methyltransferase</keyword>
<dbReference type="GO" id="GO:0032259">
    <property type="term" value="P:methylation"/>
    <property type="evidence" value="ECO:0007669"/>
    <property type="project" value="UniProtKB-KW"/>
</dbReference>
<accession>A0A285JZD5</accession>
<evidence type="ECO:0000313" key="2">
    <source>
        <dbReference type="Proteomes" id="UP000219612"/>
    </source>
</evidence>
<keyword evidence="1" id="KW-0808">Transferase</keyword>
<sequence length="320" mass="33571">MQPFVLFPSMGEYPLYDDAVYDGLSAEDSRWRAYAEALRVAAPGRVVLDVGTGRDALWALVAARAGARHVYAIEASPAAAAAARRAVASSGFGGQVTVLEGLASDQVLPVRADVCVSEILGTIASSEGAIPILNDCRARLCTPECVWIPFRARTMIASVDVGTPALDPSCEPLMNRVLAAAGGAFGPRLCLGGPAWSALVSAPAVVESDVFDSRRPPPLSEMSVEVELVSGKATGLLLWTRVAVASSGREVDTLDGGTRAWAPVYVPVPLAGRVRAGFTRRTGDDGVHPDYTLAVDGVPVWRSPHHVLSQEKGVTGRSSN</sequence>
<dbReference type="InterPro" id="IPR029063">
    <property type="entry name" value="SAM-dependent_MTases_sf"/>
</dbReference>
<dbReference type="PANTHER" id="PTHR11006:SF53">
    <property type="entry name" value="PROTEIN ARGININE N-METHYLTRANSFERASE 3"/>
    <property type="match status" value="1"/>
</dbReference>
<dbReference type="SUPFAM" id="SSF53335">
    <property type="entry name" value="S-adenosyl-L-methionine-dependent methyltransferases"/>
    <property type="match status" value="1"/>
</dbReference>
<reference evidence="1 2" key="1">
    <citation type="submission" date="2017-09" db="EMBL/GenBank/DDBJ databases">
        <authorList>
            <person name="Ehlers B."/>
            <person name="Leendertz F.H."/>
        </authorList>
    </citation>
    <scope>NUCLEOTIDE SEQUENCE [LARGE SCALE GENOMIC DNA]</scope>
    <source>
        <strain evidence="1 2">CGMCC 4.6857</strain>
    </source>
</reference>
<dbReference type="GO" id="GO:0042054">
    <property type="term" value="F:histone methyltransferase activity"/>
    <property type="evidence" value="ECO:0007669"/>
    <property type="project" value="TreeGrafter"/>
</dbReference>
<dbReference type="EMBL" id="OBDY01000028">
    <property type="protein sequence ID" value="SNY65694.1"/>
    <property type="molecule type" value="Genomic_DNA"/>
</dbReference>
<dbReference type="GO" id="GO:0016274">
    <property type="term" value="F:protein-arginine N-methyltransferase activity"/>
    <property type="evidence" value="ECO:0007669"/>
    <property type="project" value="InterPro"/>
</dbReference>
<dbReference type="PANTHER" id="PTHR11006">
    <property type="entry name" value="PROTEIN ARGININE N-METHYLTRANSFERASE"/>
    <property type="match status" value="1"/>
</dbReference>
<keyword evidence="2" id="KW-1185">Reference proteome</keyword>
<gene>
    <name evidence="1" type="ORF">SAMN05421748_128107</name>
</gene>
<dbReference type="InterPro" id="IPR025799">
    <property type="entry name" value="Arg_MeTrfase"/>
</dbReference>
<dbReference type="Pfam" id="PF06325">
    <property type="entry name" value="PrmA"/>
    <property type="match status" value="1"/>
</dbReference>
<dbReference type="Proteomes" id="UP000219612">
    <property type="component" value="Unassembled WGS sequence"/>
</dbReference>
<protein>
    <submittedName>
        <fullName evidence="1">Protein arginine N-methyltransferase 1</fullName>
    </submittedName>
</protein>
<proteinExistence type="predicted"/>
<name>A0A285JZD5_9ACTN</name>
<organism evidence="1 2">
    <name type="scientific">Paractinoplanes atraurantiacus</name>
    <dbReference type="NCBI Taxonomy" id="1036182"/>
    <lineage>
        <taxon>Bacteria</taxon>
        <taxon>Bacillati</taxon>
        <taxon>Actinomycetota</taxon>
        <taxon>Actinomycetes</taxon>
        <taxon>Micromonosporales</taxon>
        <taxon>Micromonosporaceae</taxon>
        <taxon>Paractinoplanes</taxon>
    </lineage>
</organism>